<dbReference type="Proteomes" id="UP000059680">
    <property type="component" value="Chromosome 3"/>
</dbReference>
<dbReference type="SUPFAM" id="SSF54001">
    <property type="entry name" value="Cysteine proteinases"/>
    <property type="match status" value="1"/>
</dbReference>
<evidence type="ECO:0000256" key="2">
    <source>
        <dbReference type="ARBA" id="ARBA00022670"/>
    </source>
</evidence>
<dbReference type="PROSITE" id="PS50600">
    <property type="entry name" value="ULP_PROTEASE"/>
    <property type="match status" value="1"/>
</dbReference>
<proteinExistence type="inferred from homology"/>
<accession>A0A0P0W0V2</accession>
<reference evidence="5 6" key="2">
    <citation type="journal article" date="2013" name="Plant Cell Physiol.">
        <title>Rice Annotation Project Database (RAP-DB): an integrative and interactive database for rice genomics.</title>
        <authorList>
            <person name="Sakai H."/>
            <person name="Lee S.S."/>
            <person name="Tanaka T."/>
            <person name="Numa H."/>
            <person name="Kim J."/>
            <person name="Kawahara Y."/>
            <person name="Wakimoto H."/>
            <person name="Yang C.C."/>
            <person name="Iwamoto M."/>
            <person name="Abe T."/>
            <person name="Yamada Y."/>
            <person name="Muto A."/>
            <person name="Inokuchi H."/>
            <person name="Ikemura T."/>
            <person name="Matsumoto T."/>
            <person name="Sasaki T."/>
            <person name="Itoh T."/>
        </authorList>
    </citation>
    <scope>NUCLEOTIDE SEQUENCE [LARGE SCALE GENOMIC DNA]</scope>
    <source>
        <strain evidence="6">cv. Nipponbare</strain>
    </source>
</reference>
<keyword evidence="6" id="KW-1185">Reference proteome</keyword>
<organism evidence="5 6">
    <name type="scientific">Oryza sativa subsp. japonica</name>
    <name type="common">Rice</name>
    <dbReference type="NCBI Taxonomy" id="39947"/>
    <lineage>
        <taxon>Eukaryota</taxon>
        <taxon>Viridiplantae</taxon>
        <taxon>Streptophyta</taxon>
        <taxon>Embryophyta</taxon>
        <taxon>Tracheophyta</taxon>
        <taxon>Spermatophyta</taxon>
        <taxon>Magnoliopsida</taxon>
        <taxon>Liliopsida</taxon>
        <taxon>Poales</taxon>
        <taxon>Poaceae</taxon>
        <taxon>BOP clade</taxon>
        <taxon>Oryzoideae</taxon>
        <taxon>Oryzeae</taxon>
        <taxon>Oryzinae</taxon>
        <taxon>Oryza</taxon>
        <taxon>Oryza sativa</taxon>
    </lineage>
</organism>
<dbReference type="GO" id="GO:0016929">
    <property type="term" value="F:deSUMOylase activity"/>
    <property type="evidence" value="ECO:0000318"/>
    <property type="project" value="GO_Central"/>
</dbReference>
<reference evidence="5 6" key="3">
    <citation type="journal article" date="2013" name="Rice">
        <title>Improvement of the Oryza sativa Nipponbare reference genome using next generation sequence and optical map data.</title>
        <authorList>
            <person name="Kawahara Y."/>
            <person name="de la Bastide M."/>
            <person name="Hamilton J.P."/>
            <person name="Kanamori H."/>
            <person name="McCombie W.R."/>
            <person name="Ouyang S."/>
            <person name="Schwartz D.C."/>
            <person name="Tanaka T."/>
            <person name="Wu J."/>
            <person name="Zhou S."/>
            <person name="Childs K.L."/>
            <person name="Davidson R.M."/>
            <person name="Lin H."/>
            <person name="Quesada-Ocampo L."/>
            <person name="Vaillancourt B."/>
            <person name="Sakai H."/>
            <person name="Lee S.S."/>
            <person name="Kim J."/>
            <person name="Numa H."/>
            <person name="Itoh T."/>
            <person name="Buell C.R."/>
            <person name="Matsumoto T."/>
        </authorList>
    </citation>
    <scope>NUCLEOTIDE SEQUENCE [LARGE SCALE GENOMIC DNA]</scope>
    <source>
        <strain evidence="6">cv. Nipponbare</strain>
    </source>
</reference>
<comment type="similarity">
    <text evidence="1">Belongs to the peptidase C48 family.</text>
</comment>
<evidence type="ECO:0000256" key="3">
    <source>
        <dbReference type="ARBA" id="ARBA00022801"/>
    </source>
</evidence>
<gene>
    <name evidence="5" type="ordered locus">Os03g0614100</name>
    <name evidence="5" type="ORF">OSNPB_030614100</name>
</gene>
<name>A0A0P0W0V2_ORYSJ</name>
<feature type="domain" description="Ubiquitin-like protease family profile" evidence="4">
    <location>
        <begin position="76"/>
        <end position="266"/>
    </location>
</feature>
<evidence type="ECO:0000313" key="5">
    <source>
        <dbReference type="EMBL" id="BAS85267.1"/>
    </source>
</evidence>
<dbReference type="Gene3D" id="3.40.395.10">
    <property type="entry name" value="Adenoviral Proteinase, Chain A"/>
    <property type="match status" value="1"/>
</dbReference>
<reference evidence="6" key="1">
    <citation type="journal article" date="2005" name="Nature">
        <title>The map-based sequence of the rice genome.</title>
        <authorList>
            <consortium name="International rice genome sequencing project (IRGSP)"/>
            <person name="Matsumoto T."/>
            <person name="Wu J."/>
            <person name="Kanamori H."/>
            <person name="Katayose Y."/>
            <person name="Fujisawa M."/>
            <person name="Namiki N."/>
            <person name="Mizuno H."/>
            <person name="Yamamoto K."/>
            <person name="Antonio B.A."/>
            <person name="Baba T."/>
            <person name="Sakata K."/>
            <person name="Nagamura Y."/>
            <person name="Aoki H."/>
            <person name="Arikawa K."/>
            <person name="Arita K."/>
            <person name="Bito T."/>
            <person name="Chiden Y."/>
            <person name="Fujitsuka N."/>
            <person name="Fukunaka R."/>
            <person name="Hamada M."/>
            <person name="Harada C."/>
            <person name="Hayashi A."/>
            <person name="Hijishita S."/>
            <person name="Honda M."/>
            <person name="Hosokawa S."/>
            <person name="Ichikawa Y."/>
            <person name="Idonuma A."/>
            <person name="Iijima M."/>
            <person name="Ikeda M."/>
            <person name="Ikeno M."/>
            <person name="Ito K."/>
            <person name="Ito S."/>
            <person name="Ito T."/>
            <person name="Ito Y."/>
            <person name="Ito Y."/>
            <person name="Iwabuchi A."/>
            <person name="Kamiya K."/>
            <person name="Karasawa W."/>
            <person name="Kurita K."/>
            <person name="Katagiri S."/>
            <person name="Kikuta A."/>
            <person name="Kobayashi H."/>
            <person name="Kobayashi N."/>
            <person name="Machita K."/>
            <person name="Maehara T."/>
            <person name="Masukawa M."/>
            <person name="Mizubayashi T."/>
            <person name="Mukai Y."/>
            <person name="Nagasaki H."/>
            <person name="Nagata Y."/>
            <person name="Naito S."/>
            <person name="Nakashima M."/>
            <person name="Nakama Y."/>
            <person name="Nakamichi Y."/>
            <person name="Nakamura M."/>
            <person name="Meguro A."/>
            <person name="Negishi M."/>
            <person name="Ohta I."/>
            <person name="Ohta T."/>
            <person name="Okamoto M."/>
            <person name="Ono N."/>
            <person name="Saji S."/>
            <person name="Sakaguchi M."/>
            <person name="Sakai K."/>
            <person name="Shibata M."/>
            <person name="Shimokawa T."/>
            <person name="Song J."/>
            <person name="Takazaki Y."/>
            <person name="Terasawa K."/>
            <person name="Tsugane M."/>
            <person name="Tsuji K."/>
            <person name="Ueda S."/>
            <person name="Waki K."/>
            <person name="Yamagata H."/>
            <person name="Yamamoto M."/>
            <person name="Yamamoto S."/>
            <person name="Yamane H."/>
            <person name="Yoshiki S."/>
            <person name="Yoshihara R."/>
            <person name="Yukawa K."/>
            <person name="Zhong H."/>
            <person name="Yano M."/>
            <person name="Yuan Q."/>
            <person name="Ouyang S."/>
            <person name="Liu J."/>
            <person name="Jones K.M."/>
            <person name="Gansberger K."/>
            <person name="Moffat K."/>
            <person name="Hill J."/>
            <person name="Bera J."/>
            <person name="Fadrosh D."/>
            <person name="Jin S."/>
            <person name="Johri S."/>
            <person name="Kim M."/>
            <person name="Overton L."/>
            <person name="Reardon M."/>
            <person name="Tsitrin T."/>
            <person name="Vuong H."/>
            <person name="Weaver B."/>
            <person name="Ciecko A."/>
            <person name="Tallon L."/>
            <person name="Jackson J."/>
            <person name="Pai G."/>
            <person name="Aken S.V."/>
            <person name="Utterback T."/>
            <person name="Reidmuller S."/>
            <person name="Feldblyum T."/>
            <person name="Hsiao J."/>
            <person name="Zismann V."/>
            <person name="Iobst S."/>
            <person name="de Vazeille A.R."/>
            <person name="Buell C.R."/>
            <person name="Ying K."/>
            <person name="Li Y."/>
            <person name="Lu T."/>
            <person name="Huang Y."/>
            <person name="Zhao Q."/>
            <person name="Feng Q."/>
            <person name="Zhang L."/>
            <person name="Zhu J."/>
            <person name="Weng Q."/>
            <person name="Mu J."/>
            <person name="Lu Y."/>
            <person name="Fan D."/>
            <person name="Liu Y."/>
            <person name="Guan J."/>
            <person name="Zhang Y."/>
            <person name="Yu S."/>
            <person name="Liu X."/>
            <person name="Zhang Y."/>
            <person name="Hong G."/>
            <person name="Han B."/>
            <person name="Choisne N."/>
            <person name="Demange N."/>
            <person name="Orjeda G."/>
            <person name="Samain S."/>
            <person name="Cattolico L."/>
            <person name="Pelletier E."/>
            <person name="Couloux A."/>
            <person name="Segurens B."/>
            <person name="Wincker P."/>
            <person name="D'Hont A."/>
            <person name="Scarpelli C."/>
            <person name="Weissenbach J."/>
            <person name="Salanoubat M."/>
            <person name="Quetier F."/>
            <person name="Yu Y."/>
            <person name="Kim H.R."/>
            <person name="Rambo T."/>
            <person name="Currie J."/>
            <person name="Collura K."/>
            <person name="Luo M."/>
            <person name="Yang T."/>
            <person name="Ammiraju J.S.S."/>
            <person name="Engler F."/>
            <person name="Soderlund C."/>
            <person name="Wing R.A."/>
            <person name="Palmer L.E."/>
            <person name="de la Bastide M."/>
            <person name="Spiegel L."/>
            <person name="Nascimento L."/>
            <person name="Zutavern T."/>
            <person name="O'Shaughnessy A."/>
            <person name="Dike S."/>
            <person name="Dedhia N."/>
            <person name="Preston R."/>
            <person name="Balija V."/>
            <person name="McCombie W.R."/>
            <person name="Chow T."/>
            <person name="Chen H."/>
            <person name="Chung M."/>
            <person name="Chen C."/>
            <person name="Shaw J."/>
            <person name="Wu H."/>
            <person name="Hsiao K."/>
            <person name="Chao Y."/>
            <person name="Chu M."/>
            <person name="Cheng C."/>
            <person name="Hour A."/>
            <person name="Lee P."/>
            <person name="Lin S."/>
            <person name="Lin Y."/>
            <person name="Liou J."/>
            <person name="Liu S."/>
            <person name="Hsing Y."/>
            <person name="Raghuvanshi S."/>
            <person name="Mohanty A."/>
            <person name="Bharti A.K."/>
            <person name="Gaur A."/>
            <person name="Gupta V."/>
            <person name="Kumar D."/>
            <person name="Ravi V."/>
            <person name="Vij S."/>
            <person name="Kapur A."/>
            <person name="Khurana P."/>
            <person name="Khurana P."/>
            <person name="Khurana J.P."/>
            <person name="Tyagi A.K."/>
            <person name="Gaikwad K."/>
            <person name="Singh A."/>
            <person name="Dalal V."/>
            <person name="Srivastava S."/>
            <person name="Dixit A."/>
            <person name="Pal A.K."/>
            <person name="Ghazi I.A."/>
            <person name="Yadav M."/>
            <person name="Pandit A."/>
            <person name="Bhargava A."/>
            <person name="Sureshbabu K."/>
            <person name="Batra K."/>
            <person name="Sharma T.R."/>
            <person name="Mohapatra T."/>
            <person name="Singh N.K."/>
            <person name="Messing J."/>
            <person name="Nelson A.B."/>
            <person name="Fuks G."/>
            <person name="Kavchok S."/>
            <person name="Keizer G."/>
            <person name="Linton E."/>
            <person name="Llaca V."/>
            <person name="Song R."/>
            <person name="Tanyolac B."/>
            <person name="Young S."/>
            <person name="Ho-Il K."/>
            <person name="Hahn J.H."/>
            <person name="Sangsakoo G."/>
            <person name="Vanavichit A."/>
            <person name="de Mattos Luiz.A.T."/>
            <person name="Zimmer P.D."/>
            <person name="Malone G."/>
            <person name="Dellagostin O."/>
            <person name="de Oliveira A.C."/>
            <person name="Bevan M."/>
            <person name="Bancroft I."/>
            <person name="Minx P."/>
            <person name="Cordum H."/>
            <person name="Wilson R."/>
            <person name="Cheng Z."/>
            <person name="Jin W."/>
            <person name="Jiang J."/>
            <person name="Leong S.A."/>
            <person name="Iwama H."/>
            <person name="Gojobori T."/>
            <person name="Itoh T."/>
            <person name="Niimura Y."/>
            <person name="Fujii Y."/>
            <person name="Habara T."/>
            <person name="Sakai H."/>
            <person name="Sato Y."/>
            <person name="Wilson G."/>
            <person name="Kumar K."/>
            <person name="McCouch S."/>
            <person name="Juretic N."/>
            <person name="Hoen D."/>
            <person name="Wright S."/>
            <person name="Bruskiewich R."/>
            <person name="Bureau T."/>
            <person name="Miyao A."/>
            <person name="Hirochika H."/>
            <person name="Nishikawa T."/>
            <person name="Kadowaki K."/>
            <person name="Sugiura M."/>
            <person name="Burr B."/>
            <person name="Sasaki T."/>
        </authorList>
    </citation>
    <scope>NUCLEOTIDE SEQUENCE [LARGE SCALE GENOMIC DNA]</scope>
    <source>
        <strain evidence="6">cv. Nipponbare</strain>
    </source>
</reference>
<evidence type="ECO:0000259" key="4">
    <source>
        <dbReference type="PROSITE" id="PS50600"/>
    </source>
</evidence>
<sequence length="321" mass="36567">MELLAETNEDTDVVNSTPWSQPKRFIRKPPRFLSPVVVGPSIMPSDVSLSVQLRDFLLTNGGRMDSVKLLEIDSSVAYGYDVLKSFSNGNLTEGLFIDPFSSILFKEDMRNRPDTFGKRIFIPTSVSYLLNNDFIKQNGETHDFSADALAGNLRDYIQNVPMTKTQMIMLPVLHHDHWSLYAINIAHRRVDIMDSNNYLLIGTLESDHHRALSKRIVKGLSDALQEVAPKSFCRFGDFRRNMMKCPKMQICSNDCAFYIVRFMEAYDGNRESIETLSIPTNSSLVRSSILHQLMFSEYNQAAPLHPDIEMFRRSDVVDPVA</sequence>
<dbReference type="InterPro" id="IPR003653">
    <property type="entry name" value="Peptidase_C48_C"/>
</dbReference>
<dbReference type="GO" id="GO:0005634">
    <property type="term" value="C:nucleus"/>
    <property type="evidence" value="ECO:0000318"/>
    <property type="project" value="GO_Central"/>
</dbReference>
<dbReference type="EMBL" id="AP014959">
    <property type="protein sequence ID" value="BAS85267.1"/>
    <property type="molecule type" value="Genomic_DNA"/>
</dbReference>
<dbReference type="InterPro" id="IPR038765">
    <property type="entry name" value="Papain-like_cys_pep_sf"/>
</dbReference>
<evidence type="ECO:0000256" key="1">
    <source>
        <dbReference type="ARBA" id="ARBA00005234"/>
    </source>
</evidence>
<dbReference type="PaxDb" id="39947-A0A0P0W0V2"/>
<dbReference type="InParanoid" id="A0A0P0W0V2"/>
<evidence type="ECO:0000313" key="6">
    <source>
        <dbReference type="Proteomes" id="UP000059680"/>
    </source>
</evidence>
<dbReference type="AlphaFoldDB" id="A0A0P0W0V2"/>
<dbReference type="Pfam" id="PF02902">
    <property type="entry name" value="Peptidase_C48"/>
    <property type="match status" value="1"/>
</dbReference>
<dbReference type="GO" id="GO:0006508">
    <property type="term" value="P:proteolysis"/>
    <property type="evidence" value="ECO:0007669"/>
    <property type="project" value="UniProtKB-KW"/>
</dbReference>
<protein>
    <submittedName>
        <fullName evidence="5">Os03g0614100 protein</fullName>
    </submittedName>
</protein>
<keyword evidence="3" id="KW-0378">Hydrolase</keyword>
<dbReference type="GO" id="GO:0016926">
    <property type="term" value="P:protein desumoylation"/>
    <property type="evidence" value="ECO:0000318"/>
    <property type="project" value="GO_Central"/>
</dbReference>
<keyword evidence="2" id="KW-0645">Protease</keyword>
<dbReference type="FunCoup" id="A0A0P0W0V2">
    <property type="interactions" value="3"/>
</dbReference>